<gene>
    <name evidence="8" type="ORF">BC781_10832</name>
</gene>
<dbReference type="EMBL" id="QGDO01000008">
    <property type="protein sequence ID" value="PWJ37897.1"/>
    <property type="molecule type" value="Genomic_DNA"/>
</dbReference>
<dbReference type="SUPFAM" id="SSF51445">
    <property type="entry name" value="(Trans)glycosidases"/>
    <property type="match status" value="1"/>
</dbReference>
<keyword evidence="5" id="KW-1015">Disulfide bond</keyword>
<dbReference type="Gene3D" id="3.20.20.70">
    <property type="entry name" value="Aldolase class I"/>
    <property type="match status" value="1"/>
</dbReference>
<dbReference type="InterPro" id="IPR013785">
    <property type="entry name" value="Aldolase_TIM"/>
</dbReference>
<evidence type="ECO:0000259" key="7">
    <source>
        <dbReference type="Pfam" id="PF17801"/>
    </source>
</evidence>
<dbReference type="Proteomes" id="UP000245535">
    <property type="component" value="Unassembled WGS sequence"/>
</dbReference>
<comment type="caution">
    <text evidence="8">The sequence shown here is derived from an EMBL/GenBank/DDBJ whole genome shotgun (WGS) entry which is preliminary data.</text>
</comment>
<feature type="signal peptide" evidence="6">
    <location>
        <begin position="1"/>
        <end position="19"/>
    </location>
</feature>
<dbReference type="Pfam" id="PF17801">
    <property type="entry name" value="Melibiase_C"/>
    <property type="match status" value="1"/>
</dbReference>
<comment type="catalytic activity">
    <reaction evidence="5">
        <text>Hydrolysis of terminal, non-reducing alpha-D-galactose residues in alpha-D-galactosides, including galactose oligosaccharides, galactomannans and galactolipids.</text>
        <dbReference type="EC" id="3.2.1.22"/>
    </reaction>
</comment>
<name>A0A315Z6K3_SEDFL</name>
<dbReference type="GO" id="GO:0004557">
    <property type="term" value="F:alpha-galactosidase activity"/>
    <property type="evidence" value="ECO:0007669"/>
    <property type="project" value="UniProtKB-EC"/>
</dbReference>
<evidence type="ECO:0000256" key="4">
    <source>
        <dbReference type="ARBA" id="ARBA00023295"/>
    </source>
</evidence>
<keyword evidence="9" id="KW-1185">Reference proteome</keyword>
<dbReference type="InterPro" id="IPR013780">
    <property type="entry name" value="Glyco_hydro_b"/>
</dbReference>
<dbReference type="RefSeq" id="WP_109622024.1">
    <property type="nucleotide sequence ID" value="NZ_QGDO01000008.1"/>
</dbReference>
<evidence type="ECO:0000313" key="9">
    <source>
        <dbReference type="Proteomes" id="UP000245535"/>
    </source>
</evidence>
<dbReference type="InterPro" id="IPR041233">
    <property type="entry name" value="Melibiase_C"/>
</dbReference>
<dbReference type="InterPro" id="IPR017853">
    <property type="entry name" value="GH"/>
</dbReference>
<accession>A0A315Z6K3</accession>
<protein>
    <recommendedName>
        <fullName evidence="5">Alpha-galactosidase</fullName>
        <ecNumber evidence="5">3.2.1.22</ecNumber>
    </recommendedName>
    <alternativeName>
        <fullName evidence="5">Melibiase</fullName>
    </alternativeName>
</protein>
<dbReference type="Gene3D" id="2.60.40.1180">
    <property type="entry name" value="Golgi alpha-mannosidase II"/>
    <property type="match status" value="1"/>
</dbReference>
<dbReference type="PRINTS" id="PR00740">
    <property type="entry name" value="GLHYDRLASE27"/>
</dbReference>
<feature type="chain" id="PRO_5016359303" description="Alpha-galactosidase" evidence="6">
    <location>
        <begin position="20"/>
        <end position="475"/>
    </location>
</feature>
<dbReference type="PANTHER" id="PTHR11452">
    <property type="entry name" value="ALPHA-GALACTOSIDASE/ALPHA-N-ACETYLGALACTOSAMINIDASE"/>
    <property type="match status" value="1"/>
</dbReference>
<comment type="similarity">
    <text evidence="1 5">Belongs to the glycosyl hydrolase 27 family.</text>
</comment>
<dbReference type="EC" id="3.2.1.22" evidence="5"/>
<dbReference type="Pfam" id="PF16499">
    <property type="entry name" value="Melibiase_2"/>
    <property type="match status" value="1"/>
</dbReference>
<organism evidence="8 9">
    <name type="scientific">Sediminitomix flava</name>
    <dbReference type="NCBI Taxonomy" id="379075"/>
    <lineage>
        <taxon>Bacteria</taxon>
        <taxon>Pseudomonadati</taxon>
        <taxon>Bacteroidota</taxon>
        <taxon>Cytophagia</taxon>
        <taxon>Cytophagales</taxon>
        <taxon>Flammeovirgaceae</taxon>
        <taxon>Sediminitomix</taxon>
    </lineage>
</organism>
<dbReference type="CDD" id="cd14792">
    <property type="entry name" value="GH27"/>
    <property type="match status" value="1"/>
</dbReference>
<proteinExistence type="inferred from homology"/>
<evidence type="ECO:0000256" key="2">
    <source>
        <dbReference type="ARBA" id="ARBA00022729"/>
    </source>
</evidence>
<dbReference type="GO" id="GO:0005975">
    <property type="term" value="P:carbohydrate metabolic process"/>
    <property type="evidence" value="ECO:0007669"/>
    <property type="project" value="InterPro"/>
</dbReference>
<keyword evidence="2 6" id="KW-0732">Signal</keyword>
<keyword evidence="4 5" id="KW-0326">Glycosidase</keyword>
<dbReference type="SUPFAM" id="SSF51011">
    <property type="entry name" value="Glycosyl hydrolase domain"/>
    <property type="match status" value="1"/>
</dbReference>
<sequence>MKRILISALFLCISSLGFAQKVEFGDKNKLNLAPTPPMGWNSYNSYGAAVTEDEVRANAKYMAENLKQYGWEYVVVDYCWSYPHPPGSIQNNPPQFRLKKDNAPVPWLAMDEFGRLLPDPRRFPSSANGKGFKELADYVHSLGLKFGIHVMRGIPRQAHWANSPIKGTDGITTQMIADTTSICPWLNQMYGVDMDKEGAQAYYNSLLELYSEWGVDFIKMDDIDLHENYTYRASEAEAFRKAVNQAERPMLLSLSLNMKYEHKEHVQACGDMWRISKDFWDEWSLLKKQFKLCAQWANISAPNNWPDADMLQLGWISRRGPHGDERESNFTDVEERTHMSLWAIMRSPLMMGGDMPDNSEYIKSLLTNQDVIDVNQKGILSKELTRKGDLVVWVSRMPESGDYNIGLFNLSDEDTDVSVSWKELGLKGSCTVKNLWDGKTEGKLKGKLSRKIPAHGSALYRLTPSQSKDRRIAKL</sequence>
<evidence type="ECO:0000313" key="8">
    <source>
        <dbReference type="EMBL" id="PWJ37897.1"/>
    </source>
</evidence>
<evidence type="ECO:0000256" key="6">
    <source>
        <dbReference type="SAM" id="SignalP"/>
    </source>
</evidence>
<dbReference type="InterPro" id="IPR002241">
    <property type="entry name" value="Glyco_hydro_27"/>
</dbReference>
<keyword evidence="3 5" id="KW-0378">Hydrolase</keyword>
<evidence type="ECO:0000256" key="5">
    <source>
        <dbReference type="RuleBase" id="RU361168"/>
    </source>
</evidence>
<evidence type="ECO:0000256" key="3">
    <source>
        <dbReference type="ARBA" id="ARBA00022801"/>
    </source>
</evidence>
<feature type="domain" description="Alpha galactosidase C-terminal" evidence="7">
    <location>
        <begin position="388"/>
        <end position="462"/>
    </location>
</feature>
<evidence type="ECO:0000256" key="1">
    <source>
        <dbReference type="ARBA" id="ARBA00009743"/>
    </source>
</evidence>
<reference evidence="8 9" key="1">
    <citation type="submission" date="2018-03" db="EMBL/GenBank/DDBJ databases">
        <title>Genomic Encyclopedia of Archaeal and Bacterial Type Strains, Phase II (KMG-II): from individual species to whole genera.</title>
        <authorList>
            <person name="Goeker M."/>
        </authorList>
    </citation>
    <scope>NUCLEOTIDE SEQUENCE [LARGE SCALE GENOMIC DNA]</scope>
    <source>
        <strain evidence="8 9">DSM 28229</strain>
    </source>
</reference>
<dbReference type="AlphaFoldDB" id="A0A315Z6K3"/>
<dbReference type="OrthoDB" id="9807519at2"/>
<dbReference type="PANTHER" id="PTHR11452:SF42">
    <property type="entry name" value="ALPHA-GALACTOSIDASE"/>
    <property type="match status" value="1"/>
</dbReference>